<evidence type="ECO:0000313" key="8">
    <source>
        <dbReference type="Proteomes" id="UP000332933"/>
    </source>
</evidence>
<reference evidence="6" key="2">
    <citation type="submission" date="2019-06" db="EMBL/GenBank/DDBJ databases">
        <title>Genomics analysis of Aphanomyces spp. identifies a new class of oomycete effector associated with host adaptation.</title>
        <authorList>
            <person name="Gaulin E."/>
        </authorList>
    </citation>
    <scope>NUCLEOTIDE SEQUENCE</scope>
    <source>
        <strain evidence="6">CBS 578.67</strain>
    </source>
</reference>
<protein>
    <submittedName>
        <fullName evidence="7">Aste57867_5825 protein</fullName>
    </submittedName>
</protein>
<feature type="signal peptide" evidence="3">
    <location>
        <begin position="1"/>
        <end position="17"/>
    </location>
</feature>
<dbReference type="Pfam" id="PF03372">
    <property type="entry name" value="Exo_endo_phos"/>
    <property type="match status" value="1"/>
</dbReference>
<dbReference type="EMBL" id="VJMH01002226">
    <property type="protein sequence ID" value="KAF0709600.1"/>
    <property type="molecule type" value="Genomic_DNA"/>
</dbReference>
<dbReference type="CDD" id="cd01100">
    <property type="entry name" value="APPLE_Factor_XI_like"/>
    <property type="match status" value="1"/>
</dbReference>
<dbReference type="InterPro" id="IPR005135">
    <property type="entry name" value="Endo/exonuclease/phosphatase"/>
</dbReference>
<evidence type="ECO:0000256" key="2">
    <source>
        <dbReference type="ARBA" id="ARBA00023157"/>
    </source>
</evidence>
<evidence type="ECO:0000313" key="6">
    <source>
        <dbReference type="EMBL" id="KAF0709600.1"/>
    </source>
</evidence>
<feature type="domain" description="Apple" evidence="5">
    <location>
        <begin position="390"/>
        <end position="424"/>
    </location>
</feature>
<feature type="domain" description="Apple" evidence="5">
    <location>
        <begin position="318"/>
        <end position="360"/>
    </location>
</feature>
<feature type="domain" description="Endonuclease/exonuclease/phosphatase" evidence="4">
    <location>
        <begin position="28"/>
        <end position="282"/>
    </location>
</feature>
<dbReference type="PANTHER" id="PTHR12121">
    <property type="entry name" value="CARBON CATABOLITE REPRESSOR PROTEIN 4"/>
    <property type="match status" value="1"/>
</dbReference>
<accession>A0A485KFW5</accession>
<reference evidence="7 8" key="1">
    <citation type="submission" date="2019-03" db="EMBL/GenBank/DDBJ databases">
        <authorList>
            <person name="Gaulin E."/>
            <person name="Dumas B."/>
        </authorList>
    </citation>
    <scope>NUCLEOTIDE SEQUENCE [LARGE SCALE GENOMIC DNA]</scope>
    <source>
        <strain evidence="7">CBS 568.67</strain>
    </source>
</reference>
<sequence>MWSRFLVAWATFAAAMANDSDSTSITLLTFNVRTTLANDPCPCGCWADRKQYVRQQVDEIAPDMFGLQETSLEQKDTFDDLFGDEYGNIGRDSGSYQGRAGEINAIYFKADTWSLLSDSMVWLGPDPSQPSAAWGMVYYRTAVFGRFRHTATGQTVCVFNTHYETPGNDLAQVEGTNVILATMLDACDLSQDAVFFMGDMNAEPFTYAMQLATTFPPLPLQTTLLTTDQGGSWCNNMVDPPSKCAGVIDHVLYYANPSVASICVREAQIVRRDFDGCYVSDHALVYATLDIGTPANDQCNAPPPNAPIDGCGVPEANTDYGGAVVAVVPGASLGDCCDFCKQDTRCNAYSLASDGTCYLKGARGLASRKYGVQSARVLKCTAVDADTDHMAEDIGSAASYLPEDCCALCRAFDGCEAFSWTNSKCYFKGGQGTTVPRAGVHSAIVL</sequence>
<dbReference type="Proteomes" id="UP000332933">
    <property type="component" value="Unassembled WGS sequence"/>
</dbReference>
<dbReference type="OrthoDB" id="276515at2759"/>
<dbReference type="GO" id="GO:0000175">
    <property type="term" value="F:3'-5'-RNA exonuclease activity"/>
    <property type="evidence" value="ECO:0007669"/>
    <property type="project" value="TreeGrafter"/>
</dbReference>
<feature type="chain" id="PRO_5036355402" evidence="3">
    <location>
        <begin position="18"/>
        <end position="446"/>
    </location>
</feature>
<organism evidence="7 8">
    <name type="scientific">Aphanomyces stellatus</name>
    <dbReference type="NCBI Taxonomy" id="120398"/>
    <lineage>
        <taxon>Eukaryota</taxon>
        <taxon>Sar</taxon>
        <taxon>Stramenopiles</taxon>
        <taxon>Oomycota</taxon>
        <taxon>Saprolegniomycetes</taxon>
        <taxon>Saprolegniales</taxon>
        <taxon>Verrucalvaceae</taxon>
        <taxon>Aphanomyces</taxon>
    </lineage>
</organism>
<evidence type="ECO:0000256" key="3">
    <source>
        <dbReference type="SAM" id="SignalP"/>
    </source>
</evidence>
<dbReference type="InterPro" id="IPR003609">
    <property type="entry name" value="Pan_app"/>
</dbReference>
<evidence type="ECO:0000256" key="1">
    <source>
        <dbReference type="ARBA" id="ARBA00022737"/>
    </source>
</evidence>
<dbReference type="SUPFAM" id="SSF56219">
    <property type="entry name" value="DNase I-like"/>
    <property type="match status" value="1"/>
</dbReference>
<evidence type="ECO:0000259" key="4">
    <source>
        <dbReference type="Pfam" id="PF03372"/>
    </source>
</evidence>
<keyword evidence="2" id="KW-1015">Disulfide bond</keyword>
<proteinExistence type="predicted"/>
<dbReference type="Gene3D" id="3.50.4.10">
    <property type="entry name" value="Hepatocyte Growth Factor"/>
    <property type="match status" value="2"/>
</dbReference>
<name>A0A485KFW5_9STRA</name>
<dbReference type="GO" id="GO:0006508">
    <property type="term" value="P:proteolysis"/>
    <property type="evidence" value="ECO:0007669"/>
    <property type="project" value="InterPro"/>
</dbReference>
<dbReference type="PANTHER" id="PTHR12121:SF36">
    <property type="entry name" value="ENDONUCLEASE_EXONUCLEASE_PHOSPHATASE DOMAIN-CONTAINING PROTEIN"/>
    <property type="match status" value="1"/>
</dbReference>
<keyword evidence="1" id="KW-0677">Repeat</keyword>
<dbReference type="Pfam" id="PF14295">
    <property type="entry name" value="PAN_4"/>
    <property type="match status" value="2"/>
</dbReference>
<gene>
    <name evidence="7" type="primary">Aste57867_5825</name>
    <name evidence="6" type="ORF">As57867_005811</name>
    <name evidence="7" type="ORF">ASTE57867_5825</name>
</gene>
<evidence type="ECO:0000313" key="7">
    <source>
        <dbReference type="EMBL" id="VFT82848.1"/>
    </source>
</evidence>
<evidence type="ECO:0000259" key="5">
    <source>
        <dbReference type="Pfam" id="PF14295"/>
    </source>
</evidence>
<dbReference type="GO" id="GO:0005576">
    <property type="term" value="C:extracellular region"/>
    <property type="evidence" value="ECO:0007669"/>
    <property type="project" value="InterPro"/>
</dbReference>
<dbReference type="InterPro" id="IPR036691">
    <property type="entry name" value="Endo/exonu/phosph_ase_sf"/>
</dbReference>
<dbReference type="InterPro" id="IPR050410">
    <property type="entry name" value="CCR4/nocturin_mRNA_transcr"/>
</dbReference>
<dbReference type="InterPro" id="IPR000177">
    <property type="entry name" value="Apple"/>
</dbReference>
<dbReference type="AlphaFoldDB" id="A0A485KFW5"/>
<dbReference type="EMBL" id="CAADRA010002228">
    <property type="protein sequence ID" value="VFT82848.1"/>
    <property type="molecule type" value="Genomic_DNA"/>
</dbReference>
<keyword evidence="3" id="KW-0732">Signal</keyword>
<dbReference type="Gene3D" id="3.60.10.10">
    <property type="entry name" value="Endonuclease/exonuclease/phosphatase"/>
    <property type="match status" value="1"/>
</dbReference>
<keyword evidence="8" id="KW-1185">Reference proteome</keyword>